<feature type="region of interest" description="Disordered" evidence="3">
    <location>
        <begin position="67"/>
        <end position="96"/>
    </location>
</feature>
<reference evidence="5 6" key="1">
    <citation type="journal article" date="2018" name="Nat. Ecol. Evol.">
        <title>Shark genomes provide insights into elasmobranch evolution and the origin of vertebrates.</title>
        <authorList>
            <person name="Hara Y"/>
            <person name="Yamaguchi K"/>
            <person name="Onimaru K"/>
            <person name="Kadota M"/>
            <person name="Koyanagi M"/>
            <person name="Keeley SD"/>
            <person name="Tatsumi K"/>
            <person name="Tanaka K"/>
            <person name="Motone F"/>
            <person name="Kageyama Y"/>
            <person name="Nozu R"/>
            <person name="Adachi N"/>
            <person name="Nishimura O"/>
            <person name="Nakagawa R"/>
            <person name="Tanegashima C"/>
            <person name="Kiyatake I"/>
            <person name="Matsumoto R"/>
            <person name="Murakumo K"/>
            <person name="Nishida K"/>
            <person name="Terakita A"/>
            <person name="Kuratani S"/>
            <person name="Sato K"/>
            <person name="Hyodo S Kuraku.S."/>
        </authorList>
    </citation>
    <scope>NUCLEOTIDE SEQUENCE [LARGE SCALE GENOMIC DNA]</scope>
</reference>
<proteinExistence type="predicted"/>
<dbReference type="AlphaFoldDB" id="A0A401TSW1"/>
<evidence type="ECO:0000256" key="1">
    <source>
        <dbReference type="ARBA" id="ARBA00022737"/>
    </source>
</evidence>
<protein>
    <recommendedName>
        <fullName evidence="4">Vigilin N-terminal KH domain-containing protein</fullName>
    </recommendedName>
</protein>
<feature type="compositionally biased region" description="Polar residues" evidence="3">
    <location>
        <begin position="67"/>
        <end position="77"/>
    </location>
</feature>
<evidence type="ECO:0000256" key="2">
    <source>
        <dbReference type="ARBA" id="ARBA00022884"/>
    </source>
</evidence>
<keyword evidence="6" id="KW-1185">Reference proteome</keyword>
<dbReference type="Proteomes" id="UP000287033">
    <property type="component" value="Unassembled WGS sequence"/>
</dbReference>
<feature type="domain" description="Vigilin N-terminal KH" evidence="4">
    <location>
        <begin position="13"/>
        <end position="68"/>
    </location>
</feature>
<evidence type="ECO:0000313" key="5">
    <source>
        <dbReference type="EMBL" id="GCC45726.1"/>
    </source>
</evidence>
<dbReference type="InterPro" id="IPR057778">
    <property type="entry name" value="KH_Vigilin_N"/>
</dbReference>
<keyword evidence="2" id="KW-0694">RNA-binding</keyword>
<comment type="caution">
    <text evidence="5">The sequence shown here is derived from an EMBL/GenBank/DDBJ whole genome shotgun (WGS) entry which is preliminary data.</text>
</comment>
<dbReference type="EMBL" id="BEZZ01163374">
    <property type="protein sequence ID" value="GCC45726.1"/>
    <property type="molecule type" value="Genomic_DNA"/>
</dbReference>
<dbReference type="OrthoDB" id="10027144at2759"/>
<keyword evidence="1" id="KW-0677">Repeat</keyword>
<evidence type="ECO:0000256" key="3">
    <source>
        <dbReference type="SAM" id="MobiDB-lite"/>
    </source>
</evidence>
<gene>
    <name evidence="5" type="ORF">chiPu_0029683</name>
</gene>
<accession>A0A401TSW1</accession>
<evidence type="ECO:0000313" key="6">
    <source>
        <dbReference type="Proteomes" id="UP000287033"/>
    </source>
</evidence>
<evidence type="ECO:0000259" key="4">
    <source>
        <dbReference type="Pfam" id="PF24668"/>
    </source>
</evidence>
<dbReference type="Pfam" id="PF24668">
    <property type="entry name" value="KH_Vigilin"/>
    <property type="match status" value="1"/>
</dbReference>
<name>A0A401TSW1_CHIPU</name>
<organism evidence="5 6">
    <name type="scientific">Chiloscyllium punctatum</name>
    <name type="common">Brownbanded bambooshark</name>
    <name type="synonym">Hemiscyllium punctatum</name>
    <dbReference type="NCBI Taxonomy" id="137246"/>
    <lineage>
        <taxon>Eukaryota</taxon>
        <taxon>Metazoa</taxon>
        <taxon>Chordata</taxon>
        <taxon>Craniata</taxon>
        <taxon>Vertebrata</taxon>
        <taxon>Chondrichthyes</taxon>
        <taxon>Elasmobranchii</taxon>
        <taxon>Galeomorphii</taxon>
        <taxon>Galeoidea</taxon>
        <taxon>Orectolobiformes</taxon>
        <taxon>Hemiscylliidae</taxon>
        <taxon>Chiloscyllium</taxon>
    </lineage>
</organism>
<sequence>VFHLPFSDTQVQEEGERAKIFQEITRSCGARLEVSLAKDRGLSILVTGTREEARRARREIVTRLQTQVGSGSLTPRASESPLPVSVTPLHTPSLSL</sequence>
<dbReference type="STRING" id="137246.A0A401TSW1"/>
<feature type="non-terminal residue" evidence="5">
    <location>
        <position position="1"/>
    </location>
</feature>